<dbReference type="Gene3D" id="3.40.50.2000">
    <property type="entry name" value="Glycogen Phosphorylase B"/>
    <property type="match status" value="1"/>
</dbReference>
<evidence type="ECO:0008006" key="8">
    <source>
        <dbReference type="Google" id="ProtNLM"/>
    </source>
</evidence>
<accession>B4MWP0</accession>
<dbReference type="OrthoDB" id="5835829at2759"/>
<keyword evidence="5" id="KW-0732">Signal</keyword>
<feature type="signal peptide" evidence="5">
    <location>
        <begin position="1"/>
        <end position="24"/>
    </location>
</feature>
<dbReference type="Proteomes" id="UP000007798">
    <property type="component" value="Unassembled WGS sequence"/>
</dbReference>
<keyword evidence="4" id="KW-0812">Transmembrane</keyword>
<proteinExistence type="inferred from homology"/>
<evidence type="ECO:0000256" key="1">
    <source>
        <dbReference type="ARBA" id="ARBA00009995"/>
    </source>
</evidence>
<organism evidence="6 7">
    <name type="scientific">Drosophila willistoni</name>
    <name type="common">Fruit fly</name>
    <dbReference type="NCBI Taxonomy" id="7260"/>
    <lineage>
        <taxon>Eukaryota</taxon>
        <taxon>Metazoa</taxon>
        <taxon>Ecdysozoa</taxon>
        <taxon>Arthropoda</taxon>
        <taxon>Hexapoda</taxon>
        <taxon>Insecta</taxon>
        <taxon>Pterygota</taxon>
        <taxon>Neoptera</taxon>
        <taxon>Endopterygota</taxon>
        <taxon>Diptera</taxon>
        <taxon>Brachycera</taxon>
        <taxon>Muscomorpha</taxon>
        <taxon>Ephydroidea</taxon>
        <taxon>Drosophilidae</taxon>
        <taxon>Drosophila</taxon>
        <taxon>Sophophora</taxon>
    </lineage>
</organism>
<dbReference type="AlphaFoldDB" id="B4MWP0"/>
<evidence type="ECO:0000256" key="2">
    <source>
        <dbReference type="ARBA" id="ARBA00022676"/>
    </source>
</evidence>
<evidence type="ECO:0000256" key="4">
    <source>
        <dbReference type="SAM" id="Phobius"/>
    </source>
</evidence>
<dbReference type="FunFam" id="3.40.50.2000:FF:000050">
    <property type="entry name" value="UDP-glucuronosyltransferase"/>
    <property type="match status" value="1"/>
</dbReference>
<dbReference type="CDD" id="cd03784">
    <property type="entry name" value="GT1_Gtf-like"/>
    <property type="match status" value="1"/>
</dbReference>
<dbReference type="PANTHER" id="PTHR48043">
    <property type="entry name" value="EG:EG0003.4 PROTEIN-RELATED"/>
    <property type="match status" value="1"/>
</dbReference>
<dbReference type="Pfam" id="PF00201">
    <property type="entry name" value="UDPGT"/>
    <property type="match status" value="1"/>
</dbReference>
<dbReference type="GO" id="GO:0008194">
    <property type="term" value="F:UDP-glycosyltransferase activity"/>
    <property type="evidence" value="ECO:0007669"/>
    <property type="project" value="InterPro"/>
</dbReference>
<comment type="similarity">
    <text evidence="1">Belongs to the UDP-glycosyltransferase family.</text>
</comment>
<gene>
    <name evidence="6" type="primary">Dwil\GK14614</name>
    <name evidence="6" type="ORF">Dwil_GK14614</name>
</gene>
<keyword evidence="3" id="KW-0808">Transferase</keyword>
<evidence type="ECO:0000256" key="5">
    <source>
        <dbReference type="SAM" id="SignalP"/>
    </source>
</evidence>
<keyword evidence="7" id="KW-1185">Reference proteome</keyword>
<feature type="chain" id="PRO_5006458097" description="UDP-glycosyltransferases domain-containing protein" evidence="5">
    <location>
        <begin position="25"/>
        <end position="522"/>
    </location>
</feature>
<feature type="transmembrane region" description="Helical" evidence="4">
    <location>
        <begin position="483"/>
        <end position="506"/>
    </location>
</feature>
<sequence>MDHGGMAKILVVALILTLIGGSQSANILGIFTSTSPSHLIVHMSVAKVLAENGHNLTIITVLKPPVKHKDFNIIQVPLEKDQENQLNTAMASMAGKNFNMIRMLIDMLGQMRIVFDVGATALKDPRVVDLYENKDNKFDLAIVGHLLTEYQLGLAHKLKVPVILSATMPPSDSVGGIIGNPKDNTITGKGLKERFRTLALSNAFRIFNWFQDSRNIEHYKNLYGNDPAMPKYEDLRKNISLIFCNSHGLSEGPIRANLPGIVEIGGIQVKDKPAELPQNLKEFIGNATHGAILLSLGSNLKGDFIKPNTVKDMFKVLSQLKERVVWKWENLENTPGKSDNILYSKWLPQDDVLAHPKIKLFITHAGKGGISEAQYHGKPMLALPVLADQPQNAIAMAKAGFGLSLPLLELEEEKFRENLLEVLNNPKYGQSIKQFSQLYRDRPLTARQTVLYWVNYVLRHRGAAHLQSPVVHMGFLQANNLDIYFILLTLFVISIWLFKISITFIIRKVLKKKTVSEKVKNQ</sequence>
<protein>
    <recommendedName>
        <fullName evidence="8">UDP-glycosyltransferases domain-containing protein</fullName>
    </recommendedName>
</protein>
<dbReference type="InterPro" id="IPR002213">
    <property type="entry name" value="UDP_glucos_trans"/>
</dbReference>
<dbReference type="KEGG" id="dwi:6642310"/>
<dbReference type="InterPro" id="IPR050271">
    <property type="entry name" value="UDP-glycosyltransferase"/>
</dbReference>
<evidence type="ECO:0000256" key="3">
    <source>
        <dbReference type="ARBA" id="ARBA00022679"/>
    </source>
</evidence>
<dbReference type="PANTHER" id="PTHR48043:SF159">
    <property type="entry name" value="EG:EG0003.4 PROTEIN-RELATED"/>
    <property type="match status" value="1"/>
</dbReference>
<dbReference type="EMBL" id="CH963857">
    <property type="protein sequence ID" value="EDW76529.2"/>
    <property type="molecule type" value="Genomic_DNA"/>
</dbReference>
<name>B4MWP0_DROWI</name>
<reference evidence="6 7" key="1">
    <citation type="journal article" date="2007" name="Nature">
        <title>Evolution of genes and genomes on the Drosophila phylogeny.</title>
        <authorList>
            <consortium name="Drosophila 12 Genomes Consortium"/>
            <person name="Clark A.G."/>
            <person name="Eisen M.B."/>
            <person name="Smith D.R."/>
            <person name="Bergman C.M."/>
            <person name="Oliver B."/>
            <person name="Markow T.A."/>
            <person name="Kaufman T.C."/>
            <person name="Kellis M."/>
            <person name="Gelbart W."/>
            <person name="Iyer V.N."/>
            <person name="Pollard D.A."/>
            <person name="Sackton T.B."/>
            <person name="Larracuente A.M."/>
            <person name="Singh N.D."/>
            <person name="Abad J.P."/>
            <person name="Abt D.N."/>
            <person name="Adryan B."/>
            <person name="Aguade M."/>
            <person name="Akashi H."/>
            <person name="Anderson W.W."/>
            <person name="Aquadro C.F."/>
            <person name="Ardell D.H."/>
            <person name="Arguello R."/>
            <person name="Artieri C.G."/>
            <person name="Barbash D.A."/>
            <person name="Barker D."/>
            <person name="Barsanti P."/>
            <person name="Batterham P."/>
            <person name="Batzoglou S."/>
            <person name="Begun D."/>
            <person name="Bhutkar A."/>
            <person name="Blanco E."/>
            <person name="Bosak S.A."/>
            <person name="Bradley R.K."/>
            <person name="Brand A.D."/>
            <person name="Brent M.R."/>
            <person name="Brooks A.N."/>
            <person name="Brown R.H."/>
            <person name="Butlin R.K."/>
            <person name="Caggese C."/>
            <person name="Calvi B.R."/>
            <person name="Bernardo de Carvalho A."/>
            <person name="Caspi A."/>
            <person name="Castrezana S."/>
            <person name="Celniker S.E."/>
            <person name="Chang J.L."/>
            <person name="Chapple C."/>
            <person name="Chatterji S."/>
            <person name="Chinwalla A."/>
            <person name="Civetta A."/>
            <person name="Clifton S.W."/>
            <person name="Comeron J.M."/>
            <person name="Costello J.C."/>
            <person name="Coyne J.A."/>
            <person name="Daub J."/>
            <person name="David R.G."/>
            <person name="Delcher A.L."/>
            <person name="Delehaunty K."/>
            <person name="Do C.B."/>
            <person name="Ebling H."/>
            <person name="Edwards K."/>
            <person name="Eickbush T."/>
            <person name="Evans J.D."/>
            <person name="Filipski A."/>
            <person name="Findeiss S."/>
            <person name="Freyhult E."/>
            <person name="Fulton L."/>
            <person name="Fulton R."/>
            <person name="Garcia A.C."/>
            <person name="Gardiner A."/>
            <person name="Garfield D.A."/>
            <person name="Garvin B.E."/>
            <person name="Gibson G."/>
            <person name="Gilbert D."/>
            <person name="Gnerre S."/>
            <person name="Godfrey J."/>
            <person name="Good R."/>
            <person name="Gotea V."/>
            <person name="Gravely B."/>
            <person name="Greenberg A.J."/>
            <person name="Griffiths-Jones S."/>
            <person name="Gross S."/>
            <person name="Guigo R."/>
            <person name="Gustafson E.A."/>
            <person name="Haerty W."/>
            <person name="Hahn M.W."/>
            <person name="Halligan D.L."/>
            <person name="Halpern A.L."/>
            <person name="Halter G.M."/>
            <person name="Han M.V."/>
            <person name="Heger A."/>
            <person name="Hillier L."/>
            <person name="Hinrichs A.S."/>
            <person name="Holmes I."/>
            <person name="Hoskins R.A."/>
            <person name="Hubisz M.J."/>
            <person name="Hultmark D."/>
            <person name="Huntley M.A."/>
            <person name="Jaffe D.B."/>
            <person name="Jagadeeshan S."/>
            <person name="Jeck W.R."/>
            <person name="Johnson J."/>
            <person name="Jones C.D."/>
            <person name="Jordan W.C."/>
            <person name="Karpen G.H."/>
            <person name="Kataoka E."/>
            <person name="Keightley P.D."/>
            <person name="Kheradpour P."/>
            <person name="Kirkness E.F."/>
            <person name="Koerich L.B."/>
            <person name="Kristiansen K."/>
            <person name="Kudrna D."/>
            <person name="Kulathinal R.J."/>
            <person name="Kumar S."/>
            <person name="Kwok R."/>
            <person name="Lander E."/>
            <person name="Langley C.H."/>
            <person name="Lapoint R."/>
            <person name="Lazzaro B.P."/>
            <person name="Lee S.J."/>
            <person name="Levesque L."/>
            <person name="Li R."/>
            <person name="Lin C.F."/>
            <person name="Lin M.F."/>
            <person name="Lindblad-Toh K."/>
            <person name="Llopart A."/>
            <person name="Long M."/>
            <person name="Low L."/>
            <person name="Lozovsky E."/>
            <person name="Lu J."/>
            <person name="Luo M."/>
            <person name="Machado C.A."/>
            <person name="Makalowski W."/>
            <person name="Marzo M."/>
            <person name="Matsuda M."/>
            <person name="Matzkin L."/>
            <person name="McAllister B."/>
            <person name="McBride C.S."/>
            <person name="McKernan B."/>
            <person name="McKernan K."/>
            <person name="Mendez-Lago M."/>
            <person name="Minx P."/>
            <person name="Mollenhauer M.U."/>
            <person name="Montooth K."/>
            <person name="Mount S.M."/>
            <person name="Mu X."/>
            <person name="Myers E."/>
            <person name="Negre B."/>
            <person name="Newfeld S."/>
            <person name="Nielsen R."/>
            <person name="Noor M.A."/>
            <person name="O'Grady P."/>
            <person name="Pachter L."/>
            <person name="Papaceit M."/>
            <person name="Parisi M.J."/>
            <person name="Parisi M."/>
            <person name="Parts L."/>
            <person name="Pedersen J.S."/>
            <person name="Pesole G."/>
            <person name="Phillippy A.M."/>
            <person name="Ponting C.P."/>
            <person name="Pop M."/>
            <person name="Porcelli D."/>
            <person name="Powell J.R."/>
            <person name="Prohaska S."/>
            <person name="Pruitt K."/>
            <person name="Puig M."/>
            <person name="Quesneville H."/>
            <person name="Ram K.R."/>
            <person name="Rand D."/>
            <person name="Rasmussen M.D."/>
            <person name="Reed L.K."/>
            <person name="Reenan R."/>
            <person name="Reily A."/>
            <person name="Remington K.A."/>
            <person name="Rieger T.T."/>
            <person name="Ritchie M.G."/>
            <person name="Robin C."/>
            <person name="Rogers Y.H."/>
            <person name="Rohde C."/>
            <person name="Rozas J."/>
            <person name="Rubenfield M.J."/>
            <person name="Ruiz A."/>
            <person name="Russo S."/>
            <person name="Salzberg S.L."/>
            <person name="Sanchez-Gracia A."/>
            <person name="Saranga D.J."/>
            <person name="Sato H."/>
            <person name="Schaeffer S.W."/>
            <person name="Schatz M.C."/>
            <person name="Schlenke T."/>
            <person name="Schwartz R."/>
            <person name="Segarra C."/>
            <person name="Singh R.S."/>
            <person name="Sirot L."/>
            <person name="Sirota M."/>
            <person name="Sisneros N.B."/>
            <person name="Smith C.D."/>
            <person name="Smith T.F."/>
            <person name="Spieth J."/>
            <person name="Stage D.E."/>
            <person name="Stark A."/>
            <person name="Stephan W."/>
            <person name="Strausberg R.L."/>
            <person name="Strempel S."/>
            <person name="Sturgill D."/>
            <person name="Sutton G."/>
            <person name="Sutton G.G."/>
            <person name="Tao W."/>
            <person name="Teichmann S."/>
            <person name="Tobari Y.N."/>
            <person name="Tomimura Y."/>
            <person name="Tsolas J.M."/>
            <person name="Valente V.L."/>
            <person name="Venter E."/>
            <person name="Venter J.C."/>
            <person name="Vicario S."/>
            <person name="Vieira F.G."/>
            <person name="Vilella A.J."/>
            <person name="Villasante A."/>
            <person name="Walenz B."/>
            <person name="Wang J."/>
            <person name="Wasserman M."/>
            <person name="Watts T."/>
            <person name="Wilson D."/>
            <person name="Wilson R.K."/>
            <person name="Wing R.A."/>
            <person name="Wolfner M.F."/>
            <person name="Wong A."/>
            <person name="Wong G.K."/>
            <person name="Wu C.I."/>
            <person name="Wu G."/>
            <person name="Yamamoto D."/>
            <person name="Yang H.P."/>
            <person name="Yang S.P."/>
            <person name="Yorke J.A."/>
            <person name="Yoshida K."/>
            <person name="Zdobnov E."/>
            <person name="Zhang P."/>
            <person name="Zhang Y."/>
            <person name="Zimin A.V."/>
            <person name="Baldwin J."/>
            <person name="Abdouelleil A."/>
            <person name="Abdulkadir J."/>
            <person name="Abebe A."/>
            <person name="Abera B."/>
            <person name="Abreu J."/>
            <person name="Acer S.C."/>
            <person name="Aftuck L."/>
            <person name="Alexander A."/>
            <person name="An P."/>
            <person name="Anderson E."/>
            <person name="Anderson S."/>
            <person name="Arachi H."/>
            <person name="Azer M."/>
            <person name="Bachantsang P."/>
            <person name="Barry A."/>
            <person name="Bayul T."/>
            <person name="Berlin A."/>
            <person name="Bessette D."/>
            <person name="Bloom T."/>
            <person name="Blye J."/>
            <person name="Boguslavskiy L."/>
            <person name="Bonnet C."/>
            <person name="Boukhgalter B."/>
            <person name="Bourzgui I."/>
            <person name="Brown A."/>
            <person name="Cahill P."/>
            <person name="Channer S."/>
            <person name="Cheshatsang Y."/>
            <person name="Chuda L."/>
            <person name="Citroen M."/>
            <person name="Collymore A."/>
            <person name="Cooke P."/>
            <person name="Costello M."/>
            <person name="D'Aco K."/>
            <person name="Daza R."/>
            <person name="De Haan G."/>
            <person name="DeGray S."/>
            <person name="DeMaso C."/>
            <person name="Dhargay N."/>
            <person name="Dooley K."/>
            <person name="Dooley E."/>
            <person name="Doricent M."/>
            <person name="Dorje P."/>
            <person name="Dorjee K."/>
            <person name="Dupes A."/>
            <person name="Elong R."/>
            <person name="Falk J."/>
            <person name="Farina A."/>
            <person name="Faro S."/>
            <person name="Ferguson D."/>
            <person name="Fisher S."/>
            <person name="Foley C.D."/>
            <person name="Franke A."/>
            <person name="Friedrich D."/>
            <person name="Gadbois L."/>
            <person name="Gearin G."/>
            <person name="Gearin C.R."/>
            <person name="Giannoukos G."/>
            <person name="Goode T."/>
            <person name="Graham J."/>
            <person name="Grandbois E."/>
            <person name="Grewal S."/>
            <person name="Gyaltsen K."/>
            <person name="Hafez N."/>
            <person name="Hagos B."/>
            <person name="Hall J."/>
            <person name="Henson C."/>
            <person name="Hollinger A."/>
            <person name="Honan T."/>
            <person name="Huard M.D."/>
            <person name="Hughes L."/>
            <person name="Hurhula B."/>
            <person name="Husby M.E."/>
            <person name="Kamat A."/>
            <person name="Kanga B."/>
            <person name="Kashin S."/>
            <person name="Khazanovich D."/>
            <person name="Kisner P."/>
            <person name="Lance K."/>
            <person name="Lara M."/>
            <person name="Lee W."/>
            <person name="Lennon N."/>
            <person name="Letendre F."/>
            <person name="LeVine R."/>
            <person name="Lipovsky A."/>
            <person name="Liu X."/>
            <person name="Liu J."/>
            <person name="Liu S."/>
            <person name="Lokyitsang T."/>
            <person name="Lokyitsang Y."/>
            <person name="Lubonja R."/>
            <person name="Lui A."/>
            <person name="MacDonald P."/>
            <person name="Magnisalis V."/>
            <person name="Maru K."/>
            <person name="Matthews C."/>
            <person name="McCusker W."/>
            <person name="McDonough S."/>
            <person name="Mehta T."/>
            <person name="Meldrim J."/>
            <person name="Meneus L."/>
            <person name="Mihai O."/>
            <person name="Mihalev A."/>
            <person name="Mihova T."/>
            <person name="Mittelman R."/>
            <person name="Mlenga V."/>
            <person name="Montmayeur A."/>
            <person name="Mulrain L."/>
            <person name="Navidi A."/>
            <person name="Naylor J."/>
            <person name="Negash T."/>
            <person name="Nguyen T."/>
            <person name="Nguyen N."/>
            <person name="Nicol R."/>
            <person name="Norbu C."/>
            <person name="Norbu N."/>
            <person name="Novod N."/>
            <person name="O'Neill B."/>
            <person name="Osman S."/>
            <person name="Markiewicz E."/>
            <person name="Oyono O.L."/>
            <person name="Patti C."/>
            <person name="Phunkhang P."/>
            <person name="Pierre F."/>
            <person name="Priest M."/>
            <person name="Raghuraman S."/>
            <person name="Rege F."/>
            <person name="Reyes R."/>
            <person name="Rise C."/>
            <person name="Rogov P."/>
            <person name="Ross K."/>
            <person name="Ryan E."/>
            <person name="Settipalli S."/>
            <person name="Shea T."/>
            <person name="Sherpa N."/>
            <person name="Shi L."/>
            <person name="Shih D."/>
            <person name="Sparrow T."/>
            <person name="Spaulding J."/>
            <person name="Stalker J."/>
            <person name="Stange-Thomann N."/>
            <person name="Stavropoulos S."/>
            <person name="Stone C."/>
            <person name="Strader C."/>
            <person name="Tesfaye S."/>
            <person name="Thomson T."/>
            <person name="Thoulutsang Y."/>
            <person name="Thoulutsang D."/>
            <person name="Topham K."/>
            <person name="Topping I."/>
            <person name="Tsamla T."/>
            <person name="Vassiliev H."/>
            <person name="Vo A."/>
            <person name="Wangchuk T."/>
            <person name="Wangdi T."/>
            <person name="Weiand M."/>
            <person name="Wilkinson J."/>
            <person name="Wilson A."/>
            <person name="Yadav S."/>
            <person name="Young G."/>
            <person name="Yu Q."/>
            <person name="Zembek L."/>
            <person name="Zhong D."/>
            <person name="Zimmer A."/>
            <person name="Zwirko Z."/>
            <person name="Jaffe D.B."/>
            <person name="Alvarez P."/>
            <person name="Brockman W."/>
            <person name="Butler J."/>
            <person name="Chin C."/>
            <person name="Gnerre S."/>
            <person name="Grabherr M."/>
            <person name="Kleber M."/>
            <person name="Mauceli E."/>
            <person name="MacCallum I."/>
        </authorList>
    </citation>
    <scope>NUCLEOTIDE SEQUENCE [LARGE SCALE GENOMIC DNA]</scope>
    <source>
        <strain evidence="7">Tucson 14030-0811.24</strain>
    </source>
</reference>
<evidence type="ECO:0000313" key="7">
    <source>
        <dbReference type="Proteomes" id="UP000007798"/>
    </source>
</evidence>
<dbReference type="eggNOG" id="KOG1192">
    <property type="taxonomic scope" value="Eukaryota"/>
</dbReference>
<dbReference type="InParanoid" id="B4MWP0"/>
<keyword evidence="2" id="KW-0328">Glycosyltransferase</keyword>
<keyword evidence="4" id="KW-1133">Transmembrane helix</keyword>
<keyword evidence="4" id="KW-0472">Membrane</keyword>
<dbReference type="SUPFAM" id="SSF53756">
    <property type="entry name" value="UDP-Glycosyltransferase/glycogen phosphorylase"/>
    <property type="match status" value="1"/>
</dbReference>
<dbReference type="HOGENOM" id="CLU_012949_0_2_1"/>
<evidence type="ECO:0000313" key="6">
    <source>
        <dbReference type="EMBL" id="EDW76529.2"/>
    </source>
</evidence>
<dbReference type="STRING" id="7260.B4MWP0"/>